<dbReference type="GO" id="GO:0045814">
    <property type="term" value="P:negative regulation of gene expression, epigenetic"/>
    <property type="evidence" value="ECO:0007669"/>
    <property type="project" value="EnsemblPlants"/>
</dbReference>
<feature type="region of interest" description="Disordered" evidence="15">
    <location>
        <begin position="105"/>
        <end position="125"/>
    </location>
</feature>
<keyword evidence="11" id="KW-0805">Transcription regulation</keyword>
<evidence type="ECO:0000259" key="19">
    <source>
        <dbReference type="PROSITE" id="PS51184"/>
    </source>
</evidence>
<evidence type="ECO:0000256" key="12">
    <source>
        <dbReference type="ARBA" id="ARBA00023163"/>
    </source>
</evidence>
<evidence type="ECO:0000313" key="20">
    <source>
        <dbReference type="EnsemblPlants" id="OB03G14030.1"/>
    </source>
</evidence>
<dbReference type="PROSITE" id="PS51184">
    <property type="entry name" value="JMJC"/>
    <property type="match status" value="1"/>
</dbReference>
<evidence type="ECO:0000259" key="18">
    <source>
        <dbReference type="PROSITE" id="PS51183"/>
    </source>
</evidence>
<evidence type="ECO:0000256" key="3">
    <source>
        <dbReference type="ARBA" id="ARBA00022723"/>
    </source>
</evidence>
<evidence type="ECO:0000256" key="1">
    <source>
        <dbReference type="ARBA" id="ARBA00001954"/>
    </source>
</evidence>
<dbReference type="PROSITE" id="PS50157">
    <property type="entry name" value="ZINC_FINGER_C2H2_2"/>
    <property type="match status" value="4"/>
</dbReference>
<feature type="domain" description="C2H2-type" evidence="17">
    <location>
        <begin position="1448"/>
        <end position="1477"/>
    </location>
</feature>
<evidence type="ECO:0000256" key="10">
    <source>
        <dbReference type="ARBA" id="ARBA00023004"/>
    </source>
</evidence>
<feature type="signal peptide" evidence="16">
    <location>
        <begin position="1"/>
        <end position="18"/>
    </location>
</feature>
<feature type="domain" description="C2H2-type" evidence="17">
    <location>
        <begin position="1425"/>
        <end position="1447"/>
    </location>
</feature>
<dbReference type="SUPFAM" id="SSF57667">
    <property type="entry name" value="beta-beta-alpha zinc fingers"/>
    <property type="match status" value="2"/>
</dbReference>
<keyword evidence="12" id="KW-0804">Transcription</keyword>
<feature type="region of interest" description="Disordered" evidence="15">
    <location>
        <begin position="1121"/>
        <end position="1155"/>
    </location>
</feature>
<dbReference type="eggNOG" id="KOG1246">
    <property type="taxonomic scope" value="Eukaryota"/>
</dbReference>
<keyword evidence="16" id="KW-0732">Signal</keyword>
<dbReference type="GO" id="GO:0000785">
    <property type="term" value="C:chromatin"/>
    <property type="evidence" value="ECO:0007669"/>
    <property type="project" value="TreeGrafter"/>
</dbReference>
<keyword evidence="3" id="KW-0479">Metal-binding</keyword>
<name>J3LK27_ORYBR</name>
<dbReference type="Pfam" id="PF02373">
    <property type="entry name" value="JmjC"/>
    <property type="match status" value="1"/>
</dbReference>
<comment type="cofactor">
    <cofactor evidence="1">
        <name>Fe(2+)</name>
        <dbReference type="ChEBI" id="CHEBI:29033"/>
    </cofactor>
</comment>
<dbReference type="HOGENOM" id="CLU_001687_1_0_1"/>
<evidence type="ECO:0000256" key="16">
    <source>
        <dbReference type="SAM" id="SignalP"/>
    </source>
</evidence>
<dbReference type="OMA" id="DWTSRMG"/>
<feature type="domain" description="JmjN" evidence="18">
    <location>
        <begin position="48"/>
        <end position="89"/>
    </location>
</feature>
<dbReference type="SMART" id="SM00545">
    <property type="entry name" value="JmjN"/>
    <property type="match status" value="1"/>
</dbReference>
<evidence type="ECO:0000256" key="8">
    <source>
        <dbReference type="ARBA" id="ARBA00022964"/>
    </source>
</evidence>
<dbReference type="FunFam" id="2.60.120.650:FF:000023">
    <property type="entry name" value="Probable lysine-specific demethylase ELF6"/>
    <property type="match status" value="1"/>
</dbReference>
<evidence type="ECO:0000256" key="15">
    <source>
        <dbReference type="SAM" id="MobiDB-lite"/>
    </source>
</evidence>
<feature type="compositionally biased region" description="Polar residues" evidence="15">
    <location>
        <begin position="542"/>
        <end position="570"/>
    </location>
</feature>
<keyword evidence="13" id="KW-0539">Nucleus</keyword>
<feature type="compositionally biased region" description="Polar residues" evidence="15">
    <location>
        <begin position="1121"/>
        <end position="1137"/>
    </location>
</feature>
<keyword evidence="6" id="KW-0862">Zinc</keyword>
<dbReference type="Gene3D" id="2.60.120.650">
    <property type="entry name" value="Cupin"/>
    <property type="match status" value="1"/>
</dbReference>
<reference evidence="20" key="1">
    <citation type="journal article" date="2013" name="Nat. Commun.">
        <title>Whole-genome sequencing of Oryza brachyantha reveals mechanisms underlying Oryza genome evolution.</title>
        <authorList>
            <person name="Chen J."/>
            <person name="Huang Q."/>
            <person name="Gao D."/>
            <person name="Wang J."/>
            <person name="Lang Y."/>
            <person name="Liu T."/>
            <person name="Li B."/>
            <person name="Bai Z."/>
            <person name="Luis Goicoechea J."/>
            <person name="Liang C."/>
            <person name="Chen C."/>
            <person name="Zhang W."/>
            <person name="Sun S."/>
            <person name="Liao Y."/>
            <person name="Zhang X."/>
            <person name="Yang L."/>
            <person name="Song C."/>
            <person name="Wang M."/>
            <person name="Shi J."/>
            <person name="Liu G."/>
            <person name="Liu J."/>
            <person name="Zhou H."/>
            <person name="Zhou W."/>
            <person name="Yu Q."/>
            <person name="An N."/>
            <person name="Chen Y."/>
            <person name="Cai Q."/>
            <person name="Wang B."/>
            <person name="Liu B."/>
            <person name="Min J."/>
            <person name="Huang Y."/>
            <person name="Wu H."/>
            <person name="Li Z."/>
            <person name="Zhang Y."/>
            <person name="Yin Y."/>
            <person name="Song W."/>
            <person name="Jiang J."/>
            <person name="Jackson S.A."/>
            <person name="Wing R.A."/>
            <person name="Wang J."/>
            <person name="Chen M."/>
        </authorList>
    </citation>
    <scope>NUCLEOTIDE SEQUENCE [LARGE SCALE GENOMIC DNA]</scope>
    <source>
        <strain evidence="20">cv. IRGC 101232</strain>
    </source>
</reference>
<evidence type="ECO:0000313" key="21">
    <source>
        <dbReference type="Proteomes" id="UP000006038"/>
    </source>
</evidence>
<dbReference type="GO" id="GO:0008270">
    <property type="term" value="F:zinc ion binding"/>
    <property type="evidence" value="ECO:0007669"/>
    <property type="project" value="UniProtKB-KW"/>
</dbReference>
<dbReference type="PROSITE" id="PS51183">
    <property type="entry name" value="JMJN"/>
    <property type="match status" value="1"/>
</dbReference>
<evidence type="ECO:0008006" key="22">
    <source>
        <dbReference type="Google" id="ProtNLM"/>
    </source>
</evidence>
<evidence type="ECO:0000256" key="14">
    <source>
        <dbReference type="PROSITE-ProRule" id="PRU00042"/>
    </source>
</evidence>
<dbReference type="SUPFAM" id="SSF51197">
    <property type="entry name" value="Clavaminate synthase-like"/>
    <property type="match status" value="1"/>
</dbReference>
<dbReference type="STRING" id="4533.J3LK27"/>
<dbReference type="GO" id="GO:0005634">
    <property type="term" value="C:nucleus"/>
    <property type="evidence" value="ECO:0007669"/>
    <property type="project" value="UniProtKB-SubCell"/>
</dbReference>
<feature type="compositionally biased region" description="Basic and acidic residues" evidence="15">
    <location>
        <begin position="529"/>
        <end position="540"/>
    </location>
</feature>
<dbReference type="Pfam" id="PF02375">
    <property type="entry name" value="JmjN"/>
    <property type="match status" value="1"/>
</dbReference>
<evidence type="ECO:0000256" key="13">
    <source>
        <dbReference type="ARBA" id="ARBA00023242"/>
    </source>
</evidence>
<sequence>MWRQQWLLSLVLVPRGRQCSTSSNGSASTQTTEIGPVYICSPLTTMQLVAYRPTESEFADPIAFLSRVDREAAAYGICKVIPPHPRPSRRFVFAHLNRSLVSSCDAPAPTTSDPAGPSSSPPASAAVFTTRHQELGTARRGRPTPQVLKQVWQSGERYTLDQFEAKSRAFSKTHLSGLNEPSALTVESLFWKASADRPIYIEYANDVPGSGFAAPVQLQRKKKRKRESAPMDEWEKSAGWRLSNSPWNLQAIARAPGSLTRFMPDDVPGVTSPMVYIGMLFSWFAWHVEDHDLHSLNFLHTGAPKTWYAVPGDRAVELEEVIRVHGYGGNPDRIGTCLVLCFFIEMQCPTASSLAVLGEKTTLMSPEVLIDSGVPCCRLVQYPGEFVVTFPRAYHVGFSHGFNCGEAANFATPQWLKFAKEAAVRRAVMNYLPMLSHQQLLYLLAVSFISRNPRELLTGIRTSRLRDRKKEERELLVKQEFLQDMISENELLCSFLEKKSVNNVVLWEPDLLPSLTALHPCSSALKVHEKKGEDGPRIEPAESNSKDNCSSDGTEYITGTISKGLSTDSKQAPEGEKLDTDDDDDLPFDLSIDSGSLTCVACGILGYPFMAILQPSRKALEEISLVDKERYKVSCEKENSSNVLPCSPNDGSSGCSLITSKSSSPVENANFSHQNLKPNRSDTSLKGKEFDGTLGKHSSTSCSCSSGDTIDPYGDTETPEKKIPSDGPFSELSKQTDRGHINVQAVEVSDGTMRWNTGCTFARPRIFCLQHALEIEELLASKGGVHTLIICHADYVKLKALAISIAEEIEFHFDYKDVALANASKSDLHLINISIDDEGYEEEGTDWTSRMGLNLKHCSKIRKETSGSQKQPPLSFWGLFSKPSPISVVPNLKWLCRKARTPYKVVGYTSSPDVVAAPDKVKPAVTKSPIDTADNAHENVKSEQTLQKVCVLKETSDVADMSCCPKENDQDGHSLINIPIAVAEYPMMHQVCEGPVSVSSFDDPICSFDSQGAPTTAAVSAAKPTREQCDVESTELTSSSNPVQQFLDNELTVERSSMNLVSNHEYLESDNATSVCKEEQLQVQEDQEAMEPCNNPITDLVRPCLTEGITFAGELHGGAASSTLENEDSCGNTSYHSDTVLKDSKSDTDGQPETCAGSAVLVTPKSSCDQMISSGDRSCSLIVDFPVSSDAAVSSEKLSMAHGLMSTQAVRNSKAPLRSLNPEQAEASLTDLKAAKVNCIHATQLPHECPSSEFIISEGTQKSASVTAISGQNETSMHRESNSFDILLGVLANESKVASGKDEIGKASLTLMTLASNDHSADDVTQGKVIIDRSRDFCASDIVSRSIGSSNRTNIIFYTRRKLKRKNRSKSNINSLQSIGSYVRSPCESLRPRTRPAIVEDMENETKSVEASVAKKRKRTKLESFRCEIEFCDMTFETKAELRAHQRNICTDESCGKRFSSHKYLKRHQCVHRDERPFKCPWDGCPMTFKWLWAQTEHIRVHTGERPYKCAAPDCGQSFRYVSDYSRHRKKFNHY</sequence>
<dbReference type="Gene3D" id="3.30.160.60">
    <property type="entry name" value="Classic Zinc Finger"/>
    <property type="match status" value="3"/>
</dbReference>
<feature type="domain" description="C2H2-type" evidence="17">
    <location>
        <begin position="1478"/>
        <end position="1507"/>
    </location>
</feature>
<comment type="subcellular location">
    <subcellularLocation>
        <location evidence="2">Nucleus</location>
    </subcellularLocation>
</comment>
<dbReference type="PANTHER" id="PTHR10694:SF45">
    <property type="entry name" value="LYSINE-SPECIFIC DEMETHYLASE ELF6"/>
    <property type="match status" value="1"/>
</dbReference>
<dbReference type="EnsemblPlants" id="OB03G14030.1">
    <property type="protein sequence ID" value="OB03G14030.1"/>
    <property type="gene ID" value="OB03G14030"/>
</dbReference>
<evidence type="ECO:0000256" key="9">
    <source>
        <dbReference type="ARBA" id="ARBA00023002"/>
    </source>
</evidence>
<evidence type="ECO:0000256" key="4">
    <source>
        <dbReference type="ARBA" id="ARBA00022737"/>
    </source>
</evidence>
<feature type="domain" description="JmjC" evidence="19">
    <location>
        <begin position="244"/>
        <end position="427"/>
    </location>
</feature>
<feature type="domain" description="C2H2-type" evidence="17">
    <location>
        <begin position="1508"/>
        <end position="1535"/>
    </location>
</feature>
<feature type="region of interest" description="Disordered" evidence="15">
    <location>
        <begin position="666"/>
        <end position="736"/>
    </location>
</feature>
<dbReference type="GO" id="GO:0048579">
    <property type="term" value="P:negative regulation of long-day photoperiodism, flowering"/>
    <property type="evidence" value="ECO:0007669"/>
    <property type="project" value="EnsemblPlants"/>
</dbReference>
<dbReference type="SMART" id="SM00558">
    <property type="entry name" value="JmjC"/>
    <property type="match status" value="1"/>
</dbReference>
<accession>J3LK27</accession>
<dbReference type="eggNOG" id="KOG1721">
    <property type="taxonomic scope" value="Eukaryota"/>
</dbReference>
<evidence type="ECO:0000259" key="17">
    <source>
        <dbReference type="PROSITE" id="PS50157"/>
    </source>
</evidence>
<protein>
    <recommendedName>
        <fullName evidence="22">JmjC domain-containing protein</fullName>
    </recommendedName>
</protein>
<proteinExistence type="predicted"/>
<dbReference type="PROSITE" id="PS00028">
    <property type="entry name" value="ZINC_FINGER_C2H2_1"/>
    <property type="match status" value="3"/>
</dbReference>
<dbReference type="InterPro" id="IPR013087">
    <property type="entry name" value="Znf_C2H2_type"/>
</dbReference>
<keyword evidence="5 14" id="KW-0863">Zinc-finger</keyword>
<keyword evidence="10" id="KW-0408">Iron</keyword>
<dbReference type="SMART" id="SM00355">
    <property type="entry name" value="ZnF_C2H2"/>
    <property type="match status" value="4"/>
</dbReference>
<reference evidence="20" key="2">
    <citation type="submission" date="2013-04" db="UniProtKB">
        <authorList>
            <consortium name="EnsemblPlants"/>
        </authorList>
    </citation>
    <scope>IDENTIFICATION</scope>
</reference>
<keyword evidence="9" id="KW-0560">Oxidoreductase</keyword>
<evidence type="ECO:0000256" key="11">
    <source>
        <dbReference type="ARBA" id="ARBA00023015"/>
    </source>
</evidence>
<evidence type="ECO:0000256" key="5">
    <source>
        <dbReference type="ARBA" id="ARBA00022771"/>
    </source>
</evidence>
<evidence type="ECO:0000256" key="6">
    <source>
        <dbReference type="ARBA" id="ARBA00022833"/>
    </source>
</evidence>
<dbReference type="PANTHER" id="PTHR10694">
    <property type="entry name" value="LYSINE-SPECIFIC DEMETHYLASE"/>
    <property type="match status" value="1"/>
</dbReference>
<feature type="compositionally biased region" description="Polar residues" evidence="15">
    <location>
        <begin position="666"/>
        <end position="678"/>
    </location>
</feature>
<evidence type="ECO:0000256" key="7">
    <source>
        <dbReference type="ARBA" id="ARBA00022853"/>
    </source>
</evidence>
<keyword evidence="8" id="KW-0223">Dioxygenase</keyword>
<keyword evidence="21" id="KW-1185">Reference proteome</keyword>
<dbReference type="FunFam" id="3.30.160.60:FF:000747">
    <property type="entry name" value="Probable lysine-specific demethylase ELF6"/>
    <property type="match status" value="1"/>
</dbReference>
<dbReference type="GO" id="GO:0034647">
    <property type="term" value="F:histone H3K4me/H3K4me2/H3K4me3 demethylase activity"/>
    <property type="evidence" value="ECO:0007669"/>
    <property type="project" value="TreeGrafter"/>
</dbReference>
<dbReference type="InterPro" id="IPR003349">
    <property type="entry name" value="JmjN"/>
</dbReference>
<feature type="compositionally biased region" description="Basic and acidic residues" evidence="15">
    <location>
        <begin position="679"/>
        <end position="691"/>
    </location>
</feature>
<feature type="chain" id="PRO_5003773613" description="JmjC domain-containing protein" evidence="16">
    <location>
        <begin position="19"/>
        <end position="1535"/>
    </location>
</feature>
<dbReference type="InterPro" id="IPR036236">
    <property type="entry name" value="Znf_C2H2_sf"/>
</dbReference>
<keyword evidence="4" id="KW-0677">Repeat</keyword>
<organism evidence="20">
    <name type="scientific">Oryza brachyantha</name>
    <name type="common">malo sina</name>
    <dbReference type="NCBI Taxonomy" id="4533"/>
    <lineage>
        <taxon>Eukaryota</taxon>
        <taxon>Viridiplantae</taxon>
        <taxon>Streptophyta</taxon>
        <taxon>Embryophyta</taxon>
        <taxon>Tracheophyta</taxon>
        <taxon>Spermatophyta</taxon>
        <taxon>Magnoliopsida</taxon>
        <taxon>Liliopsida</taxon>
        <taxon>Poales</taxon>
        <taxon>Poaceae</taxon>
        <taxon>BOP clade</taxon>
        <taxon>Oryzoideae</taxon>
        <taxon>Oryzeae</taxon>
        <taxon>Oryzinae</taxon>
        <taxon>Oryza</taxon>
    </lineage>
</organism>
<feature type="region of interest" description="Disordered" evidence="15">
    <location>
        <begin position="529"/>
        <end position="585"/>
    </location>
</feature>
<keyword evidence="7" id="KW-0156">Chromatin regulator</keyword>
<evidence type="ECO:0000256" key="2">
    <source>
        <dbReference type="ARBA" id="ARBA00004123"/>
    </source>
</evidence>
<dbReference type="InterPro" id="IPR003347">
    <property type="entry name" value="JmjC_dom"/>
</dbReference>
<feature type="compositionally biased region" description="Basic and acidic residues" evidence="15">
    <location>
        <begin position="1139"/>
        <end position="1148"/>
    </location>
</feature>
<dbReference type="Gramene" id="OB03G14030.1">
    <property type="protein sequence ID" value="OB03G14030.1"/>
    <property type="gene ID" value="OB03G14030"/>
</dbReference>
<dbReference type="Proteomes" id="UP000006038">
    <property type="component" value="Chromosome 3"/>
</dbReference>